<dbReference type="PRINTS" id="PR00081">
    <property type="entry name" value="GDHRDH"/>
</dbReference>
<dbReference type="CDD" id="cd05233">
    <property type="entry name" value="SDR_c"/>
    <property type="match status" value="1"/>
</dbReference>
<evidence type="ECO:0000313" key="7">
    <source>
        <dbReference type="EMBL" id="KAJ2691122.1"/>
    </source>
</evidence>
<keyword evidence="8" id="KW-1185">Reference proteome</keyword>
<dbReference type="Pfam" id="PF00106">
    <property type="entry name" value="adh_short"/>
    <property type="match status" value="1"/>
</dbReference>
<dbReference type="EMBL" id="JANBTX010000003">
    <property type="protein sequence ID" value="KAJ2691122.1"/>
    <property type="molecule type" value="Genomic_DNA"/>
</dbReference>
<organism evidence="7 8">
    <name type="scientific">Coemansia spiralis</name>
    <dbReference type="NCBI Taxonomy" id="417178"/>
    <lineage>
        <taxon>Eukaryota</taxon>
        <taxon>Fungi</taxon>
        <taxon>Fungi incertae sedis</taxon>
        <taxon>Zoopagomycota</taxon>
        <taxon>Kickxellomycotina</taxon>
        <taxon>Kickxellomycetes</taxon>
        <taxon>Kickxellales</taxon>
        <taxon>Kickxellaceae</taxon>
        <taxon>Coemansia</taxon>
    </lineage>
</organism>
<sequence length="298" mass="32138">MPSSLEPLSLPLRYSVEDKVVLVTGALATVGRQLSEALIDKGARVVLVDGSSDGSGEALSRRLNARAGGEASVYIQTDLSQLRDIQVMVDAAVLTFGRLDVLVNSAERYTDRLADEEDVGRIGDCVDVNLRAPILATWVFARYLRLAGIDGVVVNVSAMAGLLPGRGREVYGAAKAGLIHFTEATRALAPRIRVCALAPYYTEHAPGEFENERLLPGHRLGAGLLSMSSYQVVASVIRCIEDPTMAGRTLLVNGSSSYSHSVATLLSHIQMVFIVTWGLLVLFVRRLLFGRQHAIVPQ</sequence>
<dbReference type="PANTHER" id="PTHR44229">
    <property type="entry name" value="15-HYDROXYPROSTAGLANDIN DEHYDROGENASE [NAD(+)]"/>
    <property type="match status" value="1"/>
</dbReference>
<proteinExistence type="inferred from homology"/>
<keyword evidence="2" id="KW-0521">NADP</keyword>
<dbReference type="Proteomes" id="UP001151516">
    <property type="component" value="Unassembled WGS sequence"/>
</dbReference>
<evidence type="ECO:0000259" key="6">
    <source>
        <dbReference type="SMART" id="SM00822"/>
    </source>
</evidence>
<evidence type="ECO:0000256" key="5">
    <source>
        <dbReference type="SAM" id="Phobius"/>
    </source>
</evidence>
<dbReference type="SMART" id="SM00822">
    <property type="entry name" value="PKS_KR"/>
    <property type="match status" value="1"/>
</dbReference>
<dbReference type="InterPro" id="IPR036291">
    <property type="entry name" value="NAD(P)-bd_dom_sf"/>
</dbReference>
<dbReference type="InterPro" id="IPR002347">
    <property type="entry name" value="SDR_fam"/>
</dbReference>
<dbReference type="PRINTS" id="PR00080">
    <property type="entry name" value="SDRFAMILY"/>
</dbReference>
<comment type="caution">
    <text evidence="7">The sequence shown here is derived from an EMBL/GenBank/DDBJ whole genome shotgun (WGS) entry which is preliminary data.</text>
</comment>
<evidence type="ECO:0000256" key="4">
    <source>
        <dbReference type="RuleBase" id="RU000363"/>
    </source>
</evidence>
<comment type="similarity">
    <text evidence="1 4">Belongs to the short-chain dehydrogenases/reductases (SDR) family.</text>
</comment>
<dbReference type="InterPro" id="IPR057326">
    <property type="entry name" value="KR_dom"/>
</dbReference>
<gene>
    <name evidence="7" type="ORF">IWW39_000182</name>
</gene>
<keyword evidence="5" id="KW-1133">Transmembrane helix</keyword>
<dbReference type="AlphaFoldDB" id="A0A9W8L7D6"/>
<dbReference type="GO" id="GO:0016616">
    <property type="term" value="F:oxidoreductase activity, acting on the CH-OH group of donors, NAD or NADP as acceptor"/>
    <property type="evidence" value="ECO:0007669"/>
    <property type="project" value="TreeGrafter"/>
</dbReference>
<evidence type="ECO:0000256" key="3">
    <source>
        <dbReference type="ARBA" id="ARBA00023002"/>
    </source>
</evidence>
<dbReference type="OrthoDB" id="5840532at2759"/>
<dbReference type="SUPFAM" id="SSF51735">
    <property type="entry name" value="NAD(P)-binding Rossmann-fold domains"/>
    <property type="match status" value="1"/>
</dbReference>
<keyword evidence="5" id="KW-0812">Transmembrane</keyword>
<reference evidence="7" key="1">
    <citation type="submission" date="2022-07" db="EMBL/GenBank/DDBJ databases">
        <title>Phylogenomic reconstructions and comparative analyses of Kickxellomycotina fungi.</title>
        <authorList>
            <person name="Reynolds N.K."/>
            <person name="Stajich J.E."/>
            <person name="Barry K."/>
            <person name="Grigoriev I.V."/>
            <person name="Crous P."/>
            <person name="Smith M.E."/>
        </authorList>
    </citation>
    <scope>NUCLEOTIDE SEQUENCE</scope>
    <source>
        <strain evidence="7">CBS 109367</strain>
    </source>
</reference>
<dbReference type="PANTHER" id="PTHR44229:SF4">
    <property type="entry name" value="15-HYDROXYPROSTAGLANDIN DEHYDROGENASE [NAD(+)]"/>
    <property type="match status" value="1"/>
</dbReference>
<dbReference type="GO" id="GO:0005737">
    <property type="term" value="C:cytoplasm"/>
    <property type="evidence" value="ECO:0007669"/>
    <property type="project" value="TreeGrafter"/>
</dbReference>
<name>A0A9W8L7D6_9FUNG</name>
<evidence type="ECO:0000256" key="1">
    <source>
        <dbReference type="ARBA" id="ARBA00006484"/>
    </source>
</evidence>
<dbReference type="PROSITE" id="PS00061">
    <property type="entry name" value="ADH_SHORT"/>
    <property type="match status" value="1"/>
</dbReference>
<keyword evidence="3" id="KW-0560">Oxidoreductase</keyword>
<protein>
    <recommendedName>
        <fullName evidence="6">Ketoreductase domain-containing protein</fullName>
    </recommendedName>
</protein>
<dbReference type="Gene3D" id="3.40.50.720">
    <property type="entry name" value="NAD(P)-binding Rossmann-like Domain"/>
    <property type="match status" value="1"/>
</dbReference>
<dbReference type="InterPro" id="IPR020904">
    <property type="entry name" value="Sc_DH/Rdtase_CS"/>
</dbReference>
<feature type="domain" description="Ketoreductase" evidence="6">
    <location>
        <begin position="19"/>
        <end position="200"/>
    </location>
</feature>
<evidence type="ECO:0000313" key="8">
    <source>
        <dbReference type="Proteomes" id="UP001151516"/>
    </source>
</evidence>
<keyword evidence="5" id="KW-0472">Membrane</keyword>
<accession>A0A9W8L7D6</accession>
<feature type="transmembrane region" description="Helical" evidence="5">
    <location>
        <begin position="265"/>
        <end position="284"/>
    </location>
</feature>
<evidence type="ECO:0000256" key="2">
    <source>
        <dbReference type="ARBA" id="ARBA00022857"/>
    </source>
</evidence>